<dbReference type="PANTHER" id="PTHR28004:SF2">
    <property type="entry name" value="D-SERINE DEHYDRATASE"/>
    <property type="match status" value="1"/>
</dbReference>
<reference evidence="5 6" key="1">
    <citation type="submission" date="2016-10" db="EMBL/GenBank/DDBJ databases">
        <authorList>
            <person name="de Groot N.N."/>
        </authorList>
    </citation>
    <scope>NUCLEOTIDE SEQUENCE [LARGE SCALE GENOMIC DNA]</scope>
    <source>
        <strain evidence="5 6">DSM 21019</strain>
    </source>
</reference>
<feature type="compositionally biased region" description="Polar residues" evidence="3">
    <location>
        <begin position="1"/>
        <end position="14"/>
    </location>
</feature>
<dbReference type="PANTHER" id="PTHR28004">
    <property type="entry name" value="ZGC:162816-RELATED"/>
    <property type="match status" value="1"/>
</dbReference>
<sequence>MSFPLESNSGQSPESLPWYALNEPEKHGSPALLVYPERIRHNIRRMITLAGSPDRLRPHVKTHKTKEIVAMQLEAGIDKFKCATLSEAEMLAECGVNDILLAYQPVGPDQMRLLELFRNYPDVRFAALVDNTQVLQQLGALWAAEQRPLGIYLDLNTGMNRTGVTPGKEAAACYMAIRTYPGLEPHGFHAYDGHLRNPDPSQRQADSDQAFKAVVSLRESLEQAGYPVPVVIAGGSPSFPTHLYRESVILSPGTTLLWDARYGSSFPEMGFLPAAVLLTRIISKPAPGILCLDLGHKAIAPEMQFPRVALLGLENSTQTGQSEEHLVVAYEQAENLAIGQEVYGIPMHICPTVAKYPQLLVVENHAVTDSWKVAARDYQAHI</sequence>
<dbReference type="Pfam" id="PF14031">
    <property type="entry name" value="D-ser_dehydrat"/>
    <property type="match status" value="1"/>
</dbReference>
<dbReference type="RefSeq" id="WP_092981818.1">
    <property type="nucleotide sequence ID" value="NZ_FOYQ01000001.1"/>
</dbReference>
<dbReference type="EMBL" id="FOYQ01000001">
    <property type="protein sequence ID" value="SFR38746.1"/>
    <property type="molecule type" value="Genomic_DNA"/>
</dbReference>
<gene>
    <name evidence="5" type="ORF">SAMN04490243_1432</name>
</gene>
<dbReference type="Gene3D" id="3.20.20.10">
    <property type="entry name" value="Alanine racemase"/>
    <property type="match status" value="1"/>
</dbReference>
<dbReference type="InterPro" id="IPR026956">
    <property type="entry name" value="D-ser_dehydrat-like_dom"/>
</dbReference>
<feature type="domain" description="D-serine dehydratase-like" evidence="4">
    <location>
        <begin position="274"/>
        <end position="363"/>
    </location>
</feature>
<evidence type="ECO:0000256" key="3">
    <source>
        <dbReference type="SAM" id="MobiDB-lite"/>
    </source>
</evidence>
<dbReference type="Proteomes" id="UP000199534">
    <property type="component" value="Unassembled WGS sequence"/>
</dbReference>
<dbReference type="Gene3D" id="2.40.37.20">
    <property type="entry name" value="D-serine dehydratase-like domain"/>
    <property type="match status" value="1"/>
</dbReference>
<keyword evidence="2" id="KW-0456">Lyase</keyword>
<dbReference type="InterPro" id="IPR029066">
    <property type="entry name" value="PLP-binding_barrel"/>
</dbReference>
<dbReference type="InterPro" id="IPR001608">
    <property type="entry name" value="Ala_racemase_N"/>
</dbReference>
<dbReference type="GO" id="GO:0036088">
    <property type="term" value="P:D-serine catabolic process"/>
    <property type="evidence" value="ECO:0007669"/>
    <property type="project" value="TreeGrafter"/>
</dbReference>
<dbReference type="Pfam" id="PF01168">
    <property type="entry name" value="Ala_racemase_N"/>
    <property type="match status" value="1"/>
</dbReference>
<dbReference type="AlphaFoldDB" id="A0A1I6G965"/>
<evidence type="ECO:0000256" key="1">
    <source>
        <dbReference type="ARBA" id="ARBA00005323"/>
    </source>
</evidence>
<feature type="region of interest" description="Disordered" evidence="3">
    <location>
        <begin position="1"/>
        <end position="21"/>
    </location>
</feature>
<name>A0A1I6G965_9FLAO</name>
<protein>
    <submittedName>
        <fullName evidence="5">D-serine deaminase, pyridoxal phosphate-dependent</fullName>
    </submittedName>
</protein>
<keyword evidence="6" id="KW-1185">Reference proteome</keyword>
<evidence type="ECO:0000313" key="5">
    <source>
        <dbReference type="EMBL" id="SFR38746.1"/>
    </source>
</evidence>
<evidence type="ECO:0000256" key="2">
    <source>
        <dbReference type="ARBA" id="ARBA00023239"/>
    </source>
</evidence>
<dbReference type="CDD" id="cd06821">
    <property type="entry name" value="PLPDE_III_D-TA"/>
    <property type="match status" value="1"/>
</dbReference>
<dbReference type="InterPro" id="IPR051466">
    <property type="entry name" value="D-amino_acid_metab_enzyme"/>
</dbReference>
<dbReference type="STRING" id="400055.SAMN04490243_1432"/>
<evidence type="ECO:0000313" key="6">
    <source>
        <dbReference type="Proteomes" id="UP000199534"/>
    </source>
</evidence>
<accession>A0A1I6G965</accession>
<dbReference type="GO" id="GO:0008721">
    <property type="term" value="F:D-serine ammonia-lyase activity"/>
    <property type="evidence" value="ECO:0007669"/>
    <property type="project" value="TreeGrafter"/>
</dbReference>
<dbReference type="SUPFAM" id="SSF51419">
    <property type="entry name" value="PLP-binding barrel"/>
    <property type="match status" value="1"/>
</dbReference>
<organism evidence="5 6">
    <name type="scientific">Robiginitalea myxolifaciens</name>
    <dbReference type="NCBI Taxonomy" id="400055"/>
    <lineage>
        <taxon>Bacteria</taxon>
        <taxon>Pseudomonadati</taxon>
        <taxon>Bacteroidota</taxon>
        <taxon>Flavobacteriia</taxon>
        <taxon>Flavobacteriales</taxon>
        <taxon>Flavobacteriaceae</taxon>
        <taxon>Robiginitalea</taxon>
    </lineage>
</organism>
<dbReference type="SMART" id="SM01119">
    <property type="entry name" value="D-ser_dehydrat"/>
    <property type="match status" value="1"/>
</dbReference>
<evidence type="ECO:0000259" key="4">
    <source>
        <dbReference type="SMART" id="SM01119"/>
    </source>
</evidence>
<dbReference type="InterPro" id="IPR042208">
    <property type="entry name" value="D-ser_dehydrat-like_sf"/>
</dbReference>
<proteinExistence type="inferred from homology"/>
<dbReference type="OrthoDB" id="9788869at2"/>
<comment type="similarity">
    <text evidence="1">Belongs to the DSD1 family.</text>
</comment>